<evidence type="ECO:0000256" key="4">
    <source>
        <dbReference type="SAM" id="Phobius"/>
    </source>
</evidence>
<organism evidence="6">
    <name type="scientific">Culicoides sonorensis</name>
    <name type="common">Biting midge</name>
    <dbReference type="NCBI Taxonomy" id="179676"/>
    <lineage>
        <taxon>Eukaryota</taxon>
        <taxon>Metazoa</taxon>
        <taxon>Ecdysozoa</taxon>
        <taxon>Arthropoda</taxon>
        <taxon>Hexapoda</taxon>
        <taxon>Insecta</taxon>
        <taxon>Pterygota</taxon>
        <taxon>Neoptera</taxon>
        <taxon>Endopterygota</taxon>
        <taxon>Diptera</taxon>
        <taxon>Nematocera</taxon>
        <taxon>Chironomoidea</taxon>
        <taxon>Ceratopogonidae</taxon>
        <taxon>Ceratopogoninae</taxon>
        <taxon>Culicoides</taxon>
        <taxon>Monoculicoides</taxon>
    </lineage>
</organism>
<dbReference type="AlphaFoldDB" id="A0A336LFZ8"/>
<keyword evidence="4" id="KW-0812">Transmembrane</keyword>
<feature type="transmembrane region" description="Helical" evidence="4">
    <location>
        <begin position="113"/>
        <end position="135"/>
    </location>
</feature>
<dbReference type="SMART" id="SM00701">
    <property type="entry name" value="PGRP"/>
    <property type="match status" value="1"/>
</dbReference>
<keyword evidence="2" id="KW-0399">Innate immunity</keyword>
<dbReference type="EMBL" id="UFQT01004719">
    <property type="protein sequence ID" value="SSX35768.1"/>
    <property type="molecule type" value="Genomic_DNA"/>
</dbReference>
<comment type="similarity">
    <text evidence="1">Belongs to the N-acetylmuramoyl-L-alanine amidase 2 family.</text>
</comment>
<name>A0A336LFZ8_CULSO</name>
<evidence type="ECO:0000256" key="2">
    <source>
        <dbReference type="ARBA" id="ARBA00022588"/>
    </source>
</evidence>
<dbReference type="SUPFAM" id="SSF55846">
    <property type="entry name" value="N-acetylmuramoyl-L-alanine amidase-like"/>
    <property type="match status" value="1"/>
</dbReference>
<proteinExistence type="inferred from homology"/>
<reference evidence="7" key="2">
    <citation type="submission" date="2018-07" db="EMBL/GenBank/DDBJ databases">
        <authorList>
            <person name="Quirk P.G."/>
            <person name="Krulwich T.A."/>
        </authorList>
    </citation>
    <scope>NUCLEOTIDE SEQUENCE</scope>
</reference>
<feature type="domain" description="Peptidoglycan recognition protein family" evidence="5">
    <location>
        <begin position="183"/>
        <end position="333"/>
    </location>
</feature>
<dbReference type="GO" id="GO:0008270">
    <property type="term" value="F:zinc ion binding"/>
    <property type="evidence" value="ECO:0007669"/>
    <property type="project" value="InterPro"/>
</dbReference>
<keyword evidence="3" id="KW-0391">Immunity</keyword>
<dbReference type="GO" id="GO:0009253">
    <property type="term" value="P:peptidoglycan catabolic process"/>
    <property type="evidence" value="ECO:0007669"/>
    <property type="project" value="InterPro"/>
</dbReference>
<keyword evidence="4" id="KW-1133">Transmembrane helix</keyword>
<dbReference type="CDD" id="cd06583">
    <property type="entry name" value="PGRP"/>
    <property type="match status" value="1"/>
</dbReference>
<sequence length="372" mass="42237">MSLREINNLEVSSVTSDANSFSSISSQNEGLTTALDVISSQIRTTPHISDVNLEGCSQVTIGNQTHINGNVIIRNILTRSVNESNEIEFNCEEKTKDSSEIESNLNENSNKKIIIWMIFILILISFGILTGIYVFKINEDENFLIPRQESSTMKSNSTTVPFSTRESRSTPASTIIKTTPFPLTIVSRNDWQKIRNFNTKQLKVPVKEIIISHTGKILNGQFEKGCQTETECRDFAVKLEEFYVKRQTWSDLPYNFLIGHDGLIYEGRGWKYDGSFKSAVLGDDCLSIAFIGNYNLFKLSPNQKQLLFALIDDGISSNYIDKTYKIFGLCQIMLIQLQSPGKFVYDDILKWTHWSNYSDVRGSLRNCDFDSN</sequence>
<dbReference type="EMBL" id="UFQS01004719">
    <property type="protein sequence ID" value="SSX16565.1"/>
    <property type="molecule type" value="Genomic_DNA"/>
</dbReference>
<protein>
    <submittedName>
        <fullName evidence="6">CSON011124 protein</fullName>
    </submittedName>
</protein>
<evidence type="ECO:0000313" key="7">
    <source>
        <dbReference type="EMBL" id="SSX35768.1"/>
    </source>
</evidence>
<dbReference type="InterPro" id="IPR036505">
    <property type="entry name" value="Amidase/PGRP_sf"/>
</dbReference>
<dbReference type="OMA" id="WLAQMPM"/>
<dbReference type="InterPro" id="IPR002502">
    <property type="entry name" value="Amidase_domain"/>
</dbReference>
<dbReference type="Pfam" id="PF01510">
    <property type="entry name" value="Amidase_2"/>
    <property type="match status" value="1"/>
</dbReference>
<dbReference type="PANTHER" id="PTHR11022">
    <property type="entry name" value="PEPTIDOGLYCAN RECOGNITION PROTEIN"/>
    <property type="match status" value="1"/>
</dbReference>
<evidence type="ECO:0000256" key="1">
    <source>
        <dbReference type="ARBA" id="ARBA00007553"/>
    </source>
</evidence>
<dbReference type="InterPro" id="IPR006619">
    <property type="entry name" value="PGRP_domain_met/bac"/>
</dbReference>
<reference evidence="6" key="1">
    <citation type="submission" date="2018-04" db="EMBL/GenBank/DDBJ databases">
        <authorList>
            <person name="Go L.Y."/>
            <person name="Mitchell J.A."/>
        </authorList>
    </citation>
    <scope>NUCLEOTIDE SEQUENCE</scope>
    <source>
        <tissue evidence="6">Whole organism</tissue>
    </source>
</reference>
<dbReference type="GO" id="GO:0008745">
    <property type="term" value="F:N-acetylmuramoyl-L-alanine amidase activity"/>
    <property type="evidence" value="ECO:0007669"/>
    <property type="project" value="InterPro"/>
</dbReference>
<evidence type="ECO:0000313" key="6">
    <source>
        <dbReference type="EMBL" id="SSX16565.1"/>
    </source>
</evidence>
<keyword evidence="4" id="KW-0472">Membrane</keyword>
<dbReference type="Gene3D" id="3.40.80.10">
    <property type="entry name" value="Peptidoglycan recognition protein-like"/>
    <property type="match status" value="1"/>
</dbReference>
<dbReference type="PANTHER" id="PTHR11022:SF41">
    <property type="entry name" value="PEPTIDOGLYCAN-RECOGNITION PROTEIN LC-RELATED"/>
    <property type="match status" value="1"/>
</dbReference>
<dbReference type="InterPro" id="IPR015510">
    <property type="entry name" value="PGRP"/>
</dbReference>
<dbReference type="GO" id="GO:0045087">
    <property type="term" value="P:innate immune response"/>
    <property type="evidence" value="ECO:0007669"/>
    <property type="project" value="UniProtKB-KW"/>
</dbReference>
<evidence type="ECO:0000256" key="3">
    <source>
        <dbReference type="ARBA" id="ARBA00022859"/>
    </source>
</evidence>
<gene>
    <name evidence="6" type="primary">CSON011124</name>
</gene>
<accession>A0A336LFZ8</accession>
<dbReference type="VEuPathDB" id="VectorBase:CSON011124"/>
<evidence type="ECO:0000259" key="5">
    <source>
        <dbReference type="SMART" id="SM00701"/>
    </source>
</evidence>